<feature type="transmembrane region" description="Helical" evidence="6">
    <location>
        <begin position="100"/>
        <end position="122"/>
    </location>
</feature>
<feature type="transmembrane region" description="Helical" evidence="6">
    <location>
        <begin position="128"/>
        <end position="147"/>
    </location>
</feature>
<feature type="transmembrane region" description="Helical" evidence="6">
    <location>
        <begin position="185"/>
        <end position="202"/>
    </location>
</feature>
<dbReference type="GO" id="GO:0016765">
    <property type="term" value="F:transferase activity, transferring alkyl or aryl (other than methyl) groups"/>
    <property type="evidence" value="ECO:0007669"/>
    <property type="project" value="InterPro"/>
</dbReference>
<accession>A0AAV4KCC3</accession>
<reference evidence="7" key="3">
    <citation type="submission" date="2023-08" db="EMBL/GenBank/DDBJ databases">
        <authorList>
            <person name="Sun Q."/>
            <person name="Ohkuma M."/>
        </authorList>
    </citation>
    <scope>NUCLEOTIDE SEQUENCE</scope>
    <source>
        <strain evidence="7">JCM 4205</strain>
    </source>
</reference>
<keyword evidence="3 6" id="KW-1133">Transmembrane helix</keyword>
<protein>
    <submittedName>
        <fullName evidence="7">Decaprenyl-phosphate phosphoribosyltransferase</fullName>
    </submittedName>
    <submittedName>
        <fullName evidence="8">Prenyltransferase</fullName>
    </submittedName>
</protein>
<dbReference type="Pfam" id="PF01040">
    <property type="entry name" value="UbiA"/>
    <property type="match status" value="1"/>
</dbReference>
<dbReference type="EMBL" id="CP023693">
    <property type="protein sequence ID" value="QEV34708.1"/>
    <property type="molecule type" value="Genomic_DNA"/>
</dbReference>
<dbReference type="GO" id="GO:0009247">
    <property type="term" value="P:glycolipid biosynthetic process"/>
    <property type="evidence" value="ECO:0007669"/>
    <property type="project" value="TreeGrafter"/>
</dbReference>
<dbReference type="InterPro" id="IPR044878">
    <property type="entry name" value="UbiA_sf"/>
</dbReference>
<dbReference type="RefSeq" id="WP_062752299.1">
    <property type="nucleotide sequence ID" value="NZ_BMSJ01000001.1"/>
</dbReference>
<name>A0AAV4KCC3_9ACTN</name>
<evidence type="ECO:0000313" key="8">
    <source>
        <dbReference type="EMBL" id="QEV34708.1"/>
    </source>
</evidence>
<dbReference type="GO" id="GO:0016757">
    <property type="term" value="F:glycosyltransferase activity"/>
    <property type="evidence" value="ECO:0007669"/>
    <property type="project" value="UniProtKB-KW"/>
</dbReference>
<reference evidence="7 10" key="1">
    <citation type="journal article" date="2014" name="Int. J. Syst. Evol. Microbiol.">
        <title>Complete genome sequence of Corynebacterium casei LMG S-19264T (=DSM 44701T), isolated from a smear-ripened cheese.</title>
        <authorList>
            <consortium name="US DOE Joint Genome Institute (JGI-PGF)"/>
            <person name="Walter F."/>
            <person name="Albersmeier A."/>
            <person name="Kalinowski J."/>
            <person name="Ruckert C."/>
        </authorList>
    </citation>
    <scope>NUCLEOTIDE SEQUENCE [LARGE SCALE GENOMIC DNA]</scope>
    <source>
        <strain evidence="7 10">JCM 4205</strain>
    </source>
</reference>
<organism evidence="7 10">
    <name type="scientific">Streptomyces cinereoruber</name>
    <dbReference type="NCBI Taxonomy" id="67260"/>
    <lineage>
        <taxon>Bacteria</taxon>
        <taxon>Bacillati</taxon>
        <taxon>Actinomycetota</taxon>
        <taxon>Actinomycetes</taxon>
        <taxon>Kitasatosporales</taxon>
        <taxon>Streptomycetaceae</taxon>
        <taxon>Streptomyces</taxon>
    </lineage>
</organism>
<comment type="subcellular location">
    <subcellularLocation>
        <location evidence="1">Membrane</location>
        <topology evidence="1">Multi-pass membrane protein</topology>
    </subcellularLocation>
</comment>
<feature type="transmembrane region" description="Helical" evidence="6">
    <location>
        <begin position="223"/>
        <end position="245"/>
    </location>
</feature>
<keyword evidence="9" id="KW-1185">Reference proteome</keyword>
<evidence type="ECO:0000313" key="10">
    <source>
        <dbReference type="Proteomes" id="UP000642014"/>
    </source>
</evidence>
<feature type="transmembrane region" description="Helical" evidence="6">
    <location>
        <begin position="257"/>
        <end position="276"/>
    </location>
</feature>
<evidence type="ECO:0000256" key="5">
    <source>
        <dbReference type="SAM" id="MobiDB-lite"/>
    </source>
</evidence>
<gene>
    <name evidence="8" type="ORF">CP977_23160</name>
    <name evidence="7" type="ORF">GCM10010497_02810</name>
</gene>
<evidence type="ECO:0000256" key="3">
    <source>
        <dbReference type="ARBA" id="ARBA00022989"/>
    </source>
</evidence>
<proteinExistence type="predicted"/>
<evidence type="ECO:0000313" key="9">
    <source>
        <dbReference type="Proteomes" id="UP000326029"/>
    </source>
</evidence>
<reference evidence="8 9" key="2">
    <citation type="submission" date="2017-09" db="EMBL/GenBank/DDBJ databases">
        <authorList>
            <person name="Lee N."/>
            <person name="Cho B.-K."/>
        </authorList>
    </citation>
    <scope>NUCLEOTIDE SEQUENCE [LARGE SCALE GENOMIC DNA]</scope>
    <source>
        <strain evidence="8 9">ATCC 19740</strain>
    </source>
</reference>
<dbReference type="PANTHER" id="PTHR11048">
    <property type="entry name" value="PRENYLTRANSFERASES"/>
    <property type="match status" value="1"/>
</dbReference>
<feature type="region of interest" description="Disordered" evidence="5">
    <location>
        <begin position="1"/>
        <end position="22"/>
    </location>
</feature>
<evidence type="ECO:0000256" key="2">
    <source>
        <dbReference type="ARBA" id="ARBA00022692"/>
    </source>
</evidence>
<evidence type="ECO:0000256" key="6">
    <source>
        <dbReference type="SAM" id="Phobius"/>
    </source>
</evidence>
<keyword evidence="7" id="KW-0808">Transferase</keyword>
<feature type="transmembrane region" description="Helical" evidence="6">
    <location>
        <begin position="58"/>
        <end position="79"/>
    </location>
</feature>
<dbReference type="Proteomes" id="UP000642014">
    <property type="component" value="Unassembled WGS sequence"/>
</dbReference>
<keyword evidence="4 6" id="KW-0472">Membrane</keyword>
<feature type="transmembrane region" description="Helical" evidence="6">
    <location>
        <begin position="297"/>
        <end position="316"/>
    </location>
</feature>
<evidence type="ECO:0000256" key="4">
    <source>
        <dbReference type="ARBA" id="ARBA00023136"/>
    </source>
</evidence>
<keyword evidence="7" id="KW-0328">Glycosyltransferase</keyword>
<dbReference type="Proteomes" id="UP000326029">
    <property type="component" value="Chromosome"/>
</dbReference>
<keyword evidence="2 6" id="KW-0812">Transmembrane</keyword>
<dbReference type="CDD" id="cd13963">
    <property type="entry name" value="PT_UbiA_2"/>
    <property type="match status" value="1"/>
</dbReference>
<evidence type="ECO:0000313" key="7">
    <source>
        <dbReference type="EMBL" id="GGR04922.1"/>
    </source>
</evidence>
<feature type="transmembrane region" description="Helical" evidence="6">
    <location>
        <begin position="159"/>
        <end position="179"/>
    </location>
</feature>
<dbReference type="GO" id="GO:0005886">
    <property type="term" value="C:plasma membrane"/>
    <property type="evidence" value="ECO:0007669"/>
    <property type="project" value="TreeGrafter"/>
</dbReference>
<dbReference type="Gene3D" id="1.10.357.140">
    <property type="entry name" value="UbiA prenyltransferase"/>
    <property type="match status" value="1"/>
</dbReference>
<sequence length="322" mass="33922">MATPVLTGREAPKARPPASPPPGRLADLVSLVRPGQWTKNAVVVPLGLLAAPRLDGGALGGTLAAVGVFTLASALIYLVNDIGDRDRDRRHPEKRHRPIAAGRTSVATAVSFAALLAVLLVATAGLTVLTGTVAPADWWPVAAYVALNAAYSKGLKHVPLLDVFVVALGFVLRLVQGCLAAGNPVPSWLVLCVLSLCLLLILGKRRHEMAVGGVLHRPALRGYTLGFLDQLLAFTAVLTAVSYVLQIQTTPAFGTHGPLVAVLTAPFALFGLARYLQLIVVDSGGGNPSRALFRDRMTVSNALLWIVPLTGAWLFGQTGPWR</sequence>
<dbReference type="InterPro" id="IPR000537">
    <property type="entry name" value="UbiA_prenyltransferase"/>
</dbReference>
<dbReference type="GeneID" id="95456663"/>
<evidence type="ECO:0000256" key="1">
    <source>
        <dbReference type="ARBA" id="ARBA00004141"/>
    </source>
</evidence>
<dbReference type="AlphaFoldDB" id="A0AAV4KCC3"/>
<dbReference type="InterPro" id="IPR039653">
    <property type="entry name" value="Prenyltransferase"/>
</dbReference>
<dbReference type="EMBL" id="BMSJ01000001">
    <property type="protein sequence ID" value="GGR04922.1"/>
    <property type="molecule type" value="Genomic_DNA"/>
</dbReference>
<dbReference type="PANTHER" id="PTHR11048:SF5">
    <property type="entry name" value="DECAPRENYL-PHOSPHATE PHOSPHORIBOSYLTRANSFERASE"/>
    <property type="match status" value="1"/>
</dbReference>